<comment type="caution">
    <text evidence="6">The sequence shown here is derived from an EMBL/GenBank/DDBJ whole genome shotgun (WGS) entry which is preliminary data.</text>
</comment>
<protein>
    <submittedName>
        <fullName evidence="6">Autophagy-related protein 18a</fullName>
    </submittedName>
</protein>
<dbReference type="InterPro" id="IPR001680">
    <property type="entry name" value="WD40_rpt"/>
</dbReference>
<sequence>MASSSTVAGPTIRNTRNPDATPPPSILHLSFNHEGRSFAVGTTDGFMIFNTDPFVQTIRQDFSKNDQGIGIRIVQMILGTSKFAVVTTGLSRRKIMIWYDYDLVRQVTEVLNFRSEVKSVRVRPDRVVAVMMQKVFVYDHKNLQLLHEIETGPNPKGLCEISLSGGMVLVCLGSEKGEVRVEHYGLSSSKLIKAHDSDVACVAFRMTGDCWQPRLRRGSERAEVHSLSFSSDTEWLAVSSNKGTVHVFSLKTSSRSIGTDGSQEVEQNNSPLSRLSSFKGILPTISVLSGRWLGFTYRKIYNTSSRLATKSTQFSLSALMAYSTDASLIQ</sequence>
<evidence type="ECO:0000256" key="3">
    <source>
        <dbReference type="ARBA" id="ARBA00022737"/>
    </source>
</evidence>
<name>A0AAE1VZN3_9LAMI</name>
<dbReference type="Gene3D" id="2.130.10.10">
    <property type="entry name" value="YVTN repeat-like/Quinoprotein amine dehydrogenase"/>
    <property type="match status" value="1"/>
</dbReference>
<dbReference type="PANTHER" id="PTHR11227">
    <property type="entry name" value="WD-REPEAT PROTEIN INTERACTING WITH PHOSPHOINOSIDES WIPI -RELATED"/>
    <property type="match status" value="1"/>
</dbReference>
<dbReference type="Proteomes" id="UP001289374">
    <property type="component" value="Unassembled WGS sequence"/>
</dbReference>
<keyword evidence="3" id="KW-0677">Repeat</keyword>
<keyword evidence="7" id="KW-1185">Reference proteome</keyword>
<keyword evidence="2" id="KW-0853">WD repeat</keyword>
<dbReference type="InterPro" id="IPR015943">
    <property type="entry name" value="WD40/YVTN_repeat-like_dom_sf"/>
</dbReference>
<accession>A0AAE1VZN3</accession>
<dbReference type="InterPro" id="IPR048720">
    <property type="entry name" value="PROPPIN"/>
</dbReference>
<proteinExistence type="inferred from homology"/>
<feature type="region of interest" description="Disordered" evidence="5">
    <location>
        <begin position="1"/>
        <end position="23"/>
    </location>
</feature>
<dbReference type="GO" id="GO:0034045">
    <property type="term" value="C:phagophore assembly site membrane"/>
    <property type="evidence" value="ECO:0007669"/>
    <property type="project" value="UniProtKB-SubCell"/>
</dbReference>
<evidence type="ECO:0000256" key="4">
    <source>
        <dbReference type="ARBA" id="ARBA00025740"/>
    </source>
</evidence>
<comment type="subcellular location">
    <subcellularLocation>
        <location evidence="1">Preautophagosomal structure membrane</location>
        <topology evidence="1">Peripheral membrane protein</topology>
    </subcellularLocation>
</comment>
<evidence type="ECO:0000313" key="6">
    <source>
        <dbReference type="EMBL" id="KAK4382871.1"/>
    </source>
</evidence>
<evidence type="ECO:0000256" key="1">
    <source>
        <dbReference type="ARBA" id="ARBA00004623"/>
    </source>
</evidence>
<dbReference type="Pfam" id="PF00400">
    <property type="entry name" value="WD40"/>
    <property type="match status" value="1"/>
</dbReference>
<evidence type="ECO:0000256" key="5">
    <source>
        <dbReference type="SAM" id="MobiDB-lite"/>
    </source>
</evidence>
<gene>
    <name evidence="6" type="ORF">Sango_2832800</name>
</gene>
<dbReference type="InterPro" id="IPR036322">
    <property type="entry name" value="WD40_repeat_dom_sf"/>
</dbReference>
<dbReference type="AlphaFoldDB" id="A0AAE1VZN3"/>
<organism evidence="6 7">
    <name type="scientific">Sesamum angolense</name>
    <dbReference type="NCBI Taxonomy" id="2727404"/>
    <lineage>
        <taxon>Eukaryota</taxon>
        <taxon>Viridiplantae</taxon>
        <taxon>Streptophyta</taxon>
        <taxon>Embryophyta</taxon>
        <taxon>Tracheophyta</taxon>
        <taxon>Spermatophyta</taxon>
        <taxon>Magnoliopsida</taxon>
        <taxon>eudicotyledons</taxon>
        <taxon>Gunneridae</taxon>
        <taxon>Pentapetalae</taxon>
        <taxon>asterids</taxon>
        <taxon>lamiids</taxon>
        <taxon>Lamiales</taxon>
        <taxon>Pedaliaceae</taxon>
        <taxon>Sesamum</taxon>
    </lineage>
</organism>
<reference evidence="6" key="1">
    <citation type="submission" date="2020-06" db="EMBL/GenBank/DDBJ databases">
        <authorList>
            <person name="Li T."/>
            <person name="Hu X."/>
            <person name="Zhang T."/>
            <person name="Song X."/>
            <person name="Zhang H."/>
            <person name="Dai N."/>
            <person name="Sheng W."/>
            <person name="Hou X."/>
            <person name="Wei L."/>
        </authorList>
    </citation>
    <scope>NUCLEOTIDE SEQUENCE</scope>
    <source>
        <strain evidence="6">K16</strain>
        <tissue evidence="6">Leaf</tissue>
    </source>
</reference>
<reference evidence="6" key="2">
    <citation type="journal article" date="2024" name="Plant">
        <title>Genomic evolution and insights into agronomic trait innovations of Sesamum species.</title>
        <authorList>
            <person name="Miao H."/>
            <person name="Wang L."/>
            <person name="Qu L."/>
            <person name="Liu H."/>
            <person name="Sun Y."/>
            <person name="Le M."/>
            <person name="Wang Q."/>
            <person name="Wei S."/>
            <person name="Zheng Y."/>
            <person name="Lin W."/>
            <person name="Duan Y."/>
            <person name="Cao H."/>
            <person name="Xiong S."/>
            <person name="Wang X."/>
            <person name="Wei L."/>
            <person name="Li C."/>
            <person name="Ma Q."/>
            <person name="Ju M."/>
            <person name="Zhao R."/>
            <person name="Li G."/>
            <person name="Mu C."/>
            <person name="Tian Q."/>
            <person name="Mei H."/>
            <person name="Zhang T."/>
            <person name="Gao T."/>
            <person name="Zhang H."/>
        </authorList>
    </citation>
    <scope>NUCLEOTIDE SEQUENCE</scope>
    <source>
        <strain evidence="6">K16</strain>
    </source>
</reference>
<feature type="compositionally biased region" description="Polar residues" evidence="5">
    <location>
        <begin position="1"/>
        <end position="18"/>
    </location>
</feature>
<dbReference type="SUPFAM" id="SSF50978">
    <property type="entry name" value="WD40 repeat-like"/>
    <property type="match status" value="1"/>
</dbReference>
<dbReference type="EMBL" id="JACGWL010000637">
    <property type="protein sequence ID" value="KAK4382871.1"/>
    <property type="molecule type" value="Genomic_DNA"/>
</dbReference>
<evidence type="ECO:0000313" key="7">
    <source>
        <dbReference type="Proteomes" id="UP001289374"/>
    </source>
</evidence>
<dbReference type="Pfam" id="PF21032">
    <property type="entry name" value="PROPPIN"/>
    <property type="match status" value="1"/>
</dbReference>
<evidence type="ECO:0000256" key="2">
    <source>
        <dbReference type="ARBA" id="ARBA00022574"/>
    </source>
</evidence>
<comment type="similarity">
    <text evidence="4">Belongs to the WD repeat PROPPIN family.</text>
</comment>